<feature type="domain" description="HTH lysR-type" evidence="5">
    <location>
        <begin position="1"/>
        <end position="58"/>
    </location>
</feature>
<dbReference type="PANTHER" id="PTHR30346:SF28">
    <property type="entry name" value="HTH-TYPE TRANSCRIPTIONAL REGULATOR CYNR"/>
    <property type="match status" value="1"/>
</dbReference>
<keyword evidence="2" id="KW-0805">Transcription regulation</keyword>
<dbReference type="PANTHER" id="PTHR30346">
    <property type="entry name" value="TRANSCRIPTIONAL DUAL REGULATOR HCAR-RELATED"/>
    <property type="match status" value="1"/>
</dbReference>
<dbReference type="SUPFAM" id="SSF53850">
    <property type="entry name" value="Periplasmic binding protein-like II"/>
    <property type="match status" value="1"/>
</dbReference>
<evidence type="ECO:0000256" key="1">
    <source>
        <dbReference type="ARBA" id="ARBA00009437"/>
    </source>
</evidence>
<dbReference type="Pfam" id="PF00126">
    <property type="entry name" value="HTH_1"/>
    <property type="match status" value="1"/>
</dbReference>
<reference evidence="7" key="1">
    <citation type="journal article" date="2019" name="Int. J. Syst. Evol. Microbiol.">
        <title>The Global Catalogue of Microorganisms (GCM) 10K type strain sequencing project: providing services to taxonomists for standard genome sequencing and annotation.</title>
        <authorList>
            <consortium name="The Broad Institute Genomics Platform"/>
            <consortium name="The Broad Institute Genome Sequencing Center for Infectious Disease"/>
            <person name="Wu L."/>
            <person name="Ma J."/>
        </authorList>
    </citation>
    <scope>NUCLEOTIDE SEQUENCE [LARGE SCALE GENOMIC DNA]</scope>
    <source>
        <strain evidence="7">JCM 9458</strain>
    </source>
</reference>
<evidence type="ECO:0000256" key="4">
    <source>
        <dbReference type="ARBA" id="ARBA00023163"/>
    </source>
</evidence>
<dbReference type="RefSeq" id="WP_345733113.1">
    <property type="nucleotide sequence ID" value="NZ_BAAAYN010000062.1"/>
</dbReference>
<dbReference type="InterPro" id="IPR036390">
    <property type="entry name" value="WH_DNA-bd_sf"/>
</dbReference>
<dbReference type="Gene3D" id="1.10.10.10">
    <property type="entry name" value="Winged helix-like DNA-binding domain superfamily/Winged helix DNA-binding domain"/>
    <property type="match status" value="1"/>
</dbReference>
<accession>A0ABP6T9W0</accession>
<evidence type="ECO:0000256" key="3">
    <source>
        <dbReference type="ARBA" id="ARBA00023125"/>
    </source>
</evidence>
<dbReference type="PROSITE" id="PS50931">
    <property type="entry name" value="HTH_LYSR"/>
    <property type="match status" value="1"/>
</dbReference>
<dbReference type="PRINTS" id="PR00039">
    <property type="entry name" value="HTHLYSR"/>
</dbReference>
<dbReference type="SUPFAM" id="SSF46785">
    <property type="entry name" value="Winged helix' DNA-binding domain"/>
    <property type="match status" value="1"/>
</dbReference>
<comment type="caution">
    <text evidence="6">The sequence shown here is derived from an EMBL/GenBank/DDBJ whole genome shotgun (WGS) entry which is preliminary data.</text>
</comment>
<comment type="similarity">
    <text evidence="1">Belongs to the LysR transcriptional regulatory family.</text>
</comment>
<dbReference type="InterPro" id="IPR005119">
    <property type="entry name" value="LysR_subst-bd"/>
</dbReference>
<keyword evidence="3" id="KW-0238">DNA-binding</keyword>
<gene>
    <name evidence="6" type="ORF">GCM10020369_75510</name>
</gene>
<evidence type="ECO:0000313" key="7">
    <source>
        <dbReference type="Proteomes" id="UP001501676"/>
    </source>
</evidence>
<dbReference type="Proteomes" id="UP001501676">
    <property type="component" value="Unassembled WGS sequence"/>
</dbReference>
<dbReference type="InterPro" id="IPR000847">
    <property type="entry name" value="LysR_HTH_N"/>
</dbReference>
<keyword evidence="7" id="KW-1185">Reference proteome</keyword>
<proteinExistence type="inferred from homology"/>
<evidence type="ECO:0000313" key="6">
    <source>
        <dbReference type="EMBL" id="GAA3396976.1"/>
    </source>
</evidence>
<dbReference type="EMBL" id="BAAAYN010000062">
    <property type="protein sequence ID" value="GAA3396976.1"/>
    <property type="molecule type" value="Genomic_DNA"/>
</dbReference>
<organism evidence="6 7">
    <name type="scientific">Cryptosporangium minutisporangium</name>
    <dbReference type="NCBI Taxonomy" id="113569"/>
    <lineage>
        <taxon>Bacteria</taxon>
        <taxon>Bacillati</taxon>
        <taxon>Actinomycetota</taxon>
        <taxon>Actinomycetes</taxon>
        <taxon>Cryptosporangiales</taxon>
        <taxon>Cryptosporangiaceae</taxon>
        <taxon>Cryptosporangium</taxon>
    </lineage>
</organism>
<dbReference type="Gene3D" id="3.40.190.10">
    <property type="entry name" value="Periplasmic binding protein-like II"/>
    <property type="match status" value="2"/>
</dbReference>
<evidence type="ECO:0000259" key="5">
    <source>
        <dbReference type="PROSITE" id="PS50931"/>
    </source>
</evidence>
<dbReference type="CDD" id="cd05466">
    <property type="entry name" value="PBP2_LTTR_substrate"/>
    <property type="match status" value="1"/>
</dbReference>
<protein>
    <recommendedName>
        <fullName evidence="5">HTH lysR-type domain-containing protein</fullName>
    </recommendedName>
</protein>
<dbReference type="InterPro" id="IPR036388">
    <property type="entry name" value="WH-like_DNA-bd_sf"/>
</dbReference>
<sequence length="305" mass="31714">MELRTVGYFVAVADAGTVSAAAEAVRVTQPALSRQLRGLERDLGVDLFERVQGRLRLSPAGRALLPHARDLLERAEALRAAADLHARGRLTHVTIAAPTTTLTDVVSPFLATLAPDDPVPAVFASDGLSADEARRRGADLVFTAGRTQPPLISRALPPLSVWAYVPRGHRWATASSVTLADLADAELVVLPAGHPARLAFDAAAVTAGVALPVAVEASNGTVAQALAAAGRGVAVVSDDPRFDLVGLAVLAGGGEPVSVRLSCAWDARHPAAALLADLAARIERYVVATYGPGYPDPAYGEAQWD</sequence>
<evidence type="ECO:0000256" key="2">
    <source>
        <dbReference type="ARBA" id="ARBA00023015"/>
    </source>
</evidence>
<name>A0ABP6T9W0_9ACTN</name>
<dbReference type="Pfam" id="PF03466">
    <property type="entry name" value="LysR_substrate"/>
    <property type="match status" value="1"/>
</dbReference>
<keyword evidence="4" id="KW-0804">Transcription</keyword>